<proteinExistence type="predicted"/>
<reference evidence="1 2" key="1">
    <citation type="submission" date="2008-08" db="EMBL/GenBank/DDBJ databases">
        <authorList>
            <person name="Madupu R."/>
            <person name="Durkin A.S."/>
            <person name="Torralba M."/>
            <person name="Methe B."/>
            <person name="Sutton G.G."/>
            <person name="Strausberg R.L."/>
            <person name="Nelson K.E."/>
        </authorList>
    </citation>
    <scope>NUCLEOTIDE SEQUENCE [LARGE SCALE GENOMIC DNA]</scope>
    <source>
        <strain evidence="1 2">RM3267</strain>
    </source>
</reference>
<evidence type="ECO:0000313" key="2">
    <source>
        <dbReference type="Proteomes" id="UP000003082"/>
    </source>
</evidence>
<keyword evidence="2" id="KW-1185">Reference proteome</keyword>
<accession>B9D2P6</accession>
<evidence type="ECO:0000313" key="1">
    <source>
        <dbReference type="EMBL" id="EEF13760.1"/>
    </source>
</evidence>
<sequence>MKRGIVAKKIRYVKKNKLKFENRRKFLFQVAQTRLRTNLV</sequence>
<dbReference type="AlphaFoldDB" id="B9D2P6"/>
<organism evidence="1 2">
    <name type="scientific">Campylobacter rectus RM3267</name>
    <dbReference type="NCBI Taxonomy" id="553218"/>
    <lineage>
        <taxon>Bacteria</taxon>
        <taxon>Pseudomonadati</taxon>
        <taxon>Campylobacterota</taxon>
        <taxon>Epsilonproteobacteria</taxon>
        <taxon>Campylobacterales</taxon>
        <taxon>Campylobacteraceae</taxon>
        <taxon>Campylobacter</taxon>
    </lineage>
</organism>
<protein>
    <submittedName>
        <fullName evidence="1">Uncharacterized protein</fullName>
    </submittedName>
</protein>
<name>B9D2P6_CAMRE</name>
<dbReference type="EMBL" id="ACFU01000014">
    <property type="protein sequence ID" value="EEF13760.1"/>
    <property type="molecule type" value="Genomic_DNA"/>
</dbReference>
<gene>
    <name evidence="1" type="ORF">CAMRE0001_0984</name>
</gene>
<comment type="caution">
    <text evidence="1">The sequence shown here is derived from an EMBL/GenBank/DDBJ whole genome shotgun (WGS) entry which is preliminary data.</text>
</comment>
<dbReference type="Proteomes" id="UP000003082">
    <property type="component" value="Unassembled WGS sequence"/>
</dbReference>